<dbReference type="eggNOG" id="KOG2102">
    <property type="taxonomic scope" value="Eukaryota"/>
</dbReference>
<dbReference type="AlphaFoldDB" id="F2PNB5"/>
<organism evidence="2 3">
    <name type="scientific">Trichophyton equinum (strain ATCC MYA-4606 / CBS 127.97)</name>
    <name type="common">Horse ringworm fungus</name>
    <dbReference type="NCBI Taxonomy" id="559882"/>
    <lineage>
        <taxon>Eukaryota</taxon>
        <taxon>Fungi</taxon>
        <taxon>Dikarya</taxon>
        <taxon>Ascomycota</taxon>
        <taxon>Pezizomycotina</taxon>
        <taxon>Eurotiomycetes</taxon>
        <taxon>Eurotiomycetidae</taxon>
        <taxon>Onygenales</taxon>
        <taxon>Arthrodermataceae</taxon>
        <taxon>Trichophyton</taxon>
    </lineage>
</organism>
<dbReference type="Proteomes" id="UP000009169">
    <property type="component" value="Unassembled WGS sequence"/>
</dbReference>
<accession>F2PNB5</accession>
<dbReference type="InterPro" id="IPR033770">
    <property type="entry name" value="RRP44_S1"/>
</dbReference>
<gene>
    <name evidence="2" type="ORF">TEQG_08631</name>
</gene>
<keyword evidence="3" id="KW-1185">Reference proteome</keyword>
<dbReference type="InterPro" id="IPR012340">
    <property type="entry name" value="NA-bd_OB-fold"/>
</dbReference>
<name>F2PNB5_TRIEC</name>
<protein>
    <recommendedName>
        <fullName evidence="1">Exosome complex exonuclease RRP44 S1 domain-containing protein</fullName>
    </recommendedName>
</protein>
<dbReference type="SUPFAM" id="SSF50249">
    <property type="entry name" value="Nucleic acid-binding proteins"/>
    <property type="match status" value="1"/>
</dbReference>
<dbReference type="EMBL" id="DS995727">
    <property type="protein sequence ID" value="EGE03383.1"/>
    <property type="molecule type" value="Genomic_DNA"/>
</dbReference>
<dbReference type="HOGENOM" id="CLU_1385063_0_0_1"/>
<evidence type="ECO:0000313" key="3">
    <source>
        <dbReference type="Proteomes" id="UP000009169"/>
    </source>
</evidence>
<dbReference type="VEuPathDB" id="FungiDB:TEQG_08631"/>
<feature type="domain" description="Exosome complex exonuclease RRP44 S1" evidence="1">
    <location>
        <begin position="74"/>
        <end position="181"/>
    </location>
</feature>
<proteinExistence type="predicted"/>
<evidence type="ECO:0000313" key="2">
    <source>
        <dbReference type="EMBL" id="EGE03383.1"/>
    </source>
</evidence>
<dbReference type="Pfam" id="PF17215">
    <property type="entry name" value="Rrp44_S1"/>
    <property type="match status" value="1"/>
</dbReference>
<reference evidence="3" key="1">
    <citation type="journal article" date="2012" name="MBio">
        <title>Comparative genome analysis of Trichophyton rubrum and related dermatophytes reveals candidate genes involved in infection.</title>
        <authorList>
            <person name="Martinez D.A."/>
            <person name="Oliver B.G."/>
            <person name="Graeser Y."/>
            <person name="Goldberg J.M."/>
            <person name="Li W."/>
            <person name="Martinez-Rossi N.M."/>
            <person name="Monod M."/>
            <person name="Shelest E."/>
            <person name="Barton R.C."/>
            <person name="Birch E."/>
            <person name="Brakhage A.A."/>
            <person name="Chen Z."/>
            <person name="Gurr S.J."/>
            <person name="Heiman D."/>
            <person name="Heitman J."/>
            <person name="Kosti I."/>
            <person name="Rossi A."/>
            <person name="Saif S."/>
            <person name="Samalova M."/>
            <person name="Saunders C.W."/>
            <person name="Shea T."/>
            <person name="Summerbell R.C."/>
            <person name="Xu J."/>
            <person name="Young S."/>
            <person name="Zeng Q."/>
            <person name="Birren B.W."/>
            <person name="Cuomo C.A."/>
            <person name="White T.C."/>
        </authorList>
    </citation>
    <scope>NUCLEOTIDE SEQUENCE [LARGE SCALE GENOMIC DNA]</scope>
    <source>
        <strain evidence="3">ATCC MYA-4606 / CBS 127.97</strain>
    </source>
</reference>
<dbReference type="FunFam" id="2.40.50.140:FF:000247">
    <property type="entry name" value="Exosome complex exonuclease exoribonuclease (Rrp44)"/>
    <property type="match status" value="1"/>
</dbReference>
<dbReference type="Gene3D" id="2.40.50.140">
    <property type="entry name" value="Nucleic acid-binding proteins"/>
    <property type="match status" value="1"/>
</dbReference>
<evidence type="ECO:0000259" key="1">
    <source>
        <dbReference type="Pfam" id="PF17215"/>
    </source>
</evidence>
<sequence length="197" mass="21507">MPWAAVLSVLPHAGQLAAPNGQQTASKRARDAITTPAHYLVSELETAALNDCLIYSGIPLSLGFISISEAPGVDEEGYVMRVFDNGVVVFIPRFGIEGVVRLEDFVLDAQQAKVFDPSASKQIAARRESEFDNEQYSLKVWEKEGDEGDEGTKLAPTSKSMVVELFDKVKVNVSSVKEEKGRGAGKRRVRVLILEKA</sequence>